<gene>
    <name evidence="3" type="ORF">GCM10022235_77750</name>
</gene>
<dbReference type="InterPro" id="IPR044927">
    <property type="entry name" value="Endonuclea_NS_2"/>
</dbReference>
<keyword evidence="4" id="KW-1185">Reference proteome</keyword>
<dbReference type="Pfam" id="PF13930">
    <property type="entry name" value="Endonuclea_NS_2"/>
    <property type="match status" value="1"/>
</dbReference>
<comment type="caution">
    <text evidence="3">The sequence shown here is derived from an EMBL/GenBank/DDBJ whole genome shotgun (WGS) entry which is preliminary data.</text>
</comment>
<dbReference type="EMBL" id="BAABAA010000018">
    <property type="protein sequence ID" value="GAA3594940.1"/>
    <property type="molecule type" value="Genomic_DNA"/>
</dbReference>
<proteinExistence type="predicted"/>
<protein>
    <recommendedName>
        <fullName evidence="2">Type VII secretion system protein EssD-like domain-containing protein</fullName>
    </recommendedName>
</protein>
<name>A0ABP6Z0N2_9ACTN</name>
<feature type="region of interest" description="Disordered" evidence="1">
    <location>
        <begin position="90"/>
        <end position="124"/>
    </location>
</feature>
<sequence length="290" mass="32261">MPSELQRVAQQLLAALDEIPRVVAYLQDRAGRYRESAGWVGSMSNNPAARMAAIQLDEAARRCEEAAHLLSMAPSRARGWVEQMVSGVRAAEPAGSSRARRAESPGGSTPIIGPQRDEEARTRSTRKVIELSTSDLDHKMSLNSPPPNSTIRVDEKFTFETDELGRVIRASAILDVLDLDHPRDPTAQRKLIGKLPGDHAGHIFARIFRGPIGRMNLIPMEAAKVNLGQYAVVEKRWRKAIENGEQVEVSVDLGYGRRRDRPDIIVVYHKIGSGKRLRVRIRNVPKAEEE</sequence>
<organism evidence="3 4">
    <name type="scientific">Kribbella ginsengisoli</name>
    <dbReference type="NCBI Taxonomy" id="363865"/>
    <lineage>
        <taxon>Bacteria</taxon>
        <taxon>Bacillati</taxon>
        <taxon>Actinomycetota</taxon>
        <taxon>Actinomycetes</taxon>
        <taxon>Propionibacteriales</taxon>
        <taxon>Kribbellaceae</taxon>
        <taxon>Kribbella</taxon>
    </lineage>
</organism>
<evidence type="ECO:0000313" key="3">
    <source>
        <dbReference type="EMBL" id="GAA3594940.1"/>
    </source>
</evidence>
<evidence type="ECO:0000256" key="1">
    <source>
        <dbReference type="SAM" id="MobiDB-lite"/>
    </source>
</evidence>
<feature type="domain" description="Type VII secretion system protein EssD-like" evidence="2">
    <location>
        <begin position="152"/>
        <end position="272"/>
    </location>
</feature>
<dbReference type="Proteomes" id="UP001501222">
    <property type="component" value="Unassembled WGS sequence"/>
</dbReference>
<accession>A0ABP6Z0N2</accession>
<reference evidence="4" key="1">
    <citation type="journal article" date="2019" name="Int. J. Syst. Evol. Microbiol.">
        <title>The Global Catalogue of Microorganisms (GCM) 10K type strain sequencing project: providing services to taxonomists for standard genome sequencing and annotation.</title>
        <authorList>
            <consortium name="The Broad Institute Genomics Platform"/>
            <consortium name="The Broad Institute Genome Sequencing Center for Infectious Disease"/>
            <person name="Wu L."/>
            <person name="Ma J."/>
        </authorList>
    </citation>
    <scope>NUCLEOTIDE SEQUENCE [LARGE SCALE GENOMIC DNA]</scope>
    <source>
        <strain evidence="4">JCM 16928</strain>
    </source>
</reference>
<evidence type="ECO:0000313" key="4">
    <source>
        <dbReference type="Proteomes" id="UP001501222"/>
    </source>
</evidence>
<evidence type="ECO:0000259" key="2">
    <source>
        <dbReference type="Pfam" id="PF13930"/>
    </source>
</evidence>